<dbReference type="SUPFAM" id="SSF52540">
    <property type="entry name" value="P-loop containing nucleoside triphosphate hydrolases"/>
    <property type="match status" value="1"/>
</dbReference>
<name>A0A7C9W4U3_9PSEU</name>
<dbReference type="Proteomes" id="UP000481360">
    <property type="component" value="Unassembled WGS sequence"/>
</dbReference>
<dbReference type="RefSeq" id="WP_166055120.1">
    <property type="nucleotide sequence ID" value="NZ_JAAMPJ010000018.1"/>
</dbReference>
<organism evidence="1 2">
    <name type="scientific">Lentzea alba</name>
    <dbReference type="NCBI Taxonomy" id="2714351"/>
    <lineage>
        <taxon>Bacteria</taxon>
        <taxon>Bacillati</taxon>
        <taxon>Actinomycetota</taxon>
        <taxon>Actinomycetes</taxon>
        <taxon>Pseudonocardiales</taxon>
        <taxon>Pseudonocardiaceae</taxon>
        <taxon>Lentzea</taxon>
    </lineage>
</organism>
<protein>
    <submittedName>
        <fullName evidence="1">Uncharacterized protein</fullName>
    </submittedName>
</protein>
<dbReference type="AlphaFoldDB" id="A0A7C9W4U3"/>
<evidence type="ECO:0000313" key="2">
    <source>
        <dbReference type="Proteomes" id="UP000481360"/>
    </source>
</evidence>
<gene>
    <name evidence="1" type="ORF">G7043_44235</name>
</gene>
<keyword evidence="2" id="KW-1185">Reference proteome</keyword>
<evidence type="ECO:0000313" key="1">
    <source>
        <dbReference type="EMBL" id="NGY65918.1"/>
    </source>
</evidence>
<dbReference type="EMBL" id="JAAMPJ010000018">
    <property type="protein sequence ID" value="NGY65918.1"/>
    <property type="molecule type" value="Genomic_DNA"/>
</dbReference>
<reference evidence="1 2" key="1">
    <citation type="submission" date="2020-03" db="EMBL/GenBank/DDBJ databases">
        <title>Isolation and identification of active actinomycetes.</title>
        <authorList>
            <person name="Sun X."/>
        </authorList>
    </citation>
    <scope>NUCLEOTIDE SEQUENCE [LARGE SCALE GENOMIC DNA]</scope>
    <source>
        <strain evidence="1 2">NEAU-D13</strain>
    </source>
</reference>
<dbReference type="InterPro" id="IPR059206">
    <property type="entry name" value="Sll1717-like"/>
</dbReference>
<comment type="caution">
    <text evidence="1">The sequence shown here is derived from an EMBL/GenBank/DDBJ whole genome shotgun (WGS) entry which is preliminary data.</text>
</comment>
<proteinExistence type="predicted"/>
<dbReference type="InterPro" id="IPR027417">
    <property type="entry name" value="P-loop_NTPase"/>
</dbReference>
<dbReference type="NCBIfam" id="NF047389">
    <property type="entry name" value="ATPase_Sll1717"/>
    <property type="match status" value="1"/>
</dbReference>
<accession>A0A7C9W4U3</accession>
<sequence length="632" mass="70017">MRDAVHLLETWAAGRSRGQEEPATKIAELVATALADDTAMRQLLAEAEDNAVTERTRLRAQLALEDEAERNPAFGRALRAALGDDAFVAPVYIGAHDVAVVDDDVDVVQRLFFGRDDAEHDMADGLLRQGFLRTTAYSEVVSGRKTLIIGRKGSGKSAICMHLAENDGGTAVVITPDDAAGDELRRFVLDGLTTASAKALLWRYVFAVQTARYLVRHASGDAHRRTPSSVGTLERFLRDNGELSEESLYHRVVRAGRGLMSSFSLEAFGVAVAVERNGAPDGVSASRQLDVVEAGVRKAFHDLGCAGDHGPLLVMVDQLEQVWSDEPDTEALVIGLLLAGKHAALTYGGALRCVFFLRSDIYDTLDFSDADKFHSDEIRLSWTVGLLHDLALVRAGVSLGRRLLPHELWGEVFPETVAGQPTADYLFARTLPRPRDAIQFLNQCRDTAVSNGHRRISERDVLDATLVFSRWKLLDLAKEYSVRYPFLGALLTVFRDAGHEQTRTSIAELFQPFQEALQSRYEDYAPFFDPDVIIELLFSVGFLGVSREDRYVYWGTTETPVLPYESEFCVHPCFRPALGATRPVNPTVTNNFTGSVVGRVVQANTIRGDIVYGSFSNTDPVFRRWWQRKKKP</sequence>